<evidence type="ECO:0000313" key="1">
    <source>
        <dbReference type="EMBL" id="AGY59026.1"/>
    </source>
</evidence>
<dbReference type="Proteomes" id="UP000017396">
    <property type="component" value="Chromosome"/>
</dbReference>
<name>U5QJD6_GLOK1</name>
<dbReference type="EMBL" id="CP003587">
    <property type="protein sequence ID" value="AGY59026.1"/>
    <property type="molecule type" value="Genomic_DNA"/>
</dbReference>
<gene>
    <name evidence="1" type="ORF">GKIL_2780</name>
</gene>
<dbReference type="SUPFAM" id="SSF55961">
    <property type="entry name" value="Bet v1-like"/>
    <property type="match status" value="1"/>
</dbReference>
<dbReference type="STRING" id="1183438.GKIL_2780"/>
<keyword evidence="2" id="KW-1185">Reference proteome</keyword>
<dbReference type="HOGENOM" id="CLU_1692995_0_0_3"/>
<dbReference type="OrthoDB" id="557779at2"/>
<organism evidence="1 2">
    <name type="scientific">Gloeobacter kilaueensis (strain ATCC BAA-2537 / CCAP 1431/1 / ULC 316 / JS1)</name>
    <dbReference type="NCBI Taxonomy" id="1183438"/>
    <lineage>
        <taxon>Bacteria</taxon>
        <taxon>Bacillati</taxon>
        <taxon>Cyanobacteriota</taxon>
        <taxon>Cyanophyceae</taxon>
        <taxon>Gloeobacterales</taxon>
        <taxon>Gloeobacteraceae</taxon>
        <taxon>Gloeobacter</taxon>
    </lineage>
</organism>
<dbReference type="InterPro" id="IPR023393">
    <property type="entry name" value="START-like_dom_sf"/>
</dbReference>
<dbReference type="Gene3D" id="3.30.530.20">
    <property type="match status" value="1"/>
</dbReference>
<dbReference type="Pfam" id="PF10604">
    <property type="entry name" value="Polyketide_cyc2"/>
    <property type="match status" value="1"/>
</dbReference>
<evidence type="ECO:0000313" key="2">
    <source>
        <dbReference type="Proteomes" id="UP000017396"/>
    </source>
</evidence>
<accession>U5QJD6</accession>
<dbReference type="AlphaFoldDB" id="U5QJD6"/>
<dbReference type="eggNOG" id="COG3832">
    <property type="taxonomic scope" value="Bacteria"/>
</dbReference>
<reference evidence="1 2" key="1">
    <citation type="journal article" date="2013" name="PLoS ONE">
        <title>Cultivation and Complete Genome Sequencing of Gloeobacter kilaueensis sp. nov., from a Lava Cave in Kilauea Caldera, Hawai'i.</title>
        <authorList>
            <person name="Saw J.H."/>
            <person name="Schatz M."/>
            <person name="Brown M.V."/>
            <person name="Kunkel D.D."/>
            <person name="Foster J.S."/>
            <person name="Shick H."/>
            <person name="Christensen S."/>
            <person name="Hou S."/>
            <person name="Wan X."/>
            <person name="Donachie S.P."/>
        </authorList>
    </citation>
    <scope>NUCLEOTIDE SEQUENCE [LARGE SCALE GENOMIC DNA]</scope>
    <source>
        <strain evidence="2">JS</strain>
    </source>
</reference>
<dbReference type="KEGG" id="glj:GKIL_2780"/>
<evidence type="ECO:0008006" key="3">
    <source>
        <dbReference type="Google" id="ProtNLM"/>
    </source>
</evidence>
<dbReference type="CDD" id="cd07812">
    <property type="entry name" value="SRPBCC"/>
    <property type="match status" value="1"/>
</dbReference>
<proteinExistence type="predicted"/>
<sequence length="155" mass="17745">MDRRFEQQIEIAADLATVDRCITEPVLMRQWLNPLLGCESVGEWSTKPGGRFRFTLHLPLLSPALDCEVIERALGLVVWRFTGFFEGTDHWEGQPHPFGVRLVNRFCFTIPNPLVRTGFDLFASNLTRSDMQAQLHRLKVVAEQQQSRYPDSNGS</sequence>
<dbReference type="RefSeq" id="WP_023174239.1">
    <property type="nucleotide sequence ID" value="NC_022600.1"/>
</dbReference>
<protein>
    <recommendedName>
        <fullName evidence="3">Polyketide cyclase / dehydrase and lipid transport</fullName>
    </recommendedName>
</protein>
<dbReference type="InterPro" id="IPR019587">
    <property type="entry name" value="Polyketide_cyclase/dehydratase"/>
</dbReference>